<name>A0A9Q1CI74_HOLLE</name>
<proteinExistence type="predicted"/>
<dbReference type="Pfam" id="PF15055">
    <property type="entry name" value="DMAC1_Dmo2"/>
    <property type="match status" value="1"/>
</dbReference>
<dbReference type="Proteomes" id="UP001152320">
    <property type="component" value="Chromosome 3"/>
</dbReference>
<sequence length="118" mass="12444">MGSEQPGSWIQNQKEKVKEDVTDFRLKDCAGCRLIGGIGIILAGGYVGFVGQKRAKLRGGGIISQIPSAIGAGVMISLGIMRLLGINPFTSSDSEIGIDALQKLRRGNEDVTSESTPP</sequence>
<dbReference type="EMBL" id="JAIZAY010000003">
    <property type="protein sequence ID" value="KAJ8045188.1"/>
    <property type="molecule type" value="Genomic_DNA"/>
</dbReference>
<organism evidence="3 4">
    <name type="scientific">Holothuria leucospilota</name>
    <name type="common">Black long sea cucumber</name>
    <name type="synonym">Mertensiothuria leucospilota</name>
    <dbReference type="NCBI Taxonomy" id="206669"/>
    <lineage>
        <taxon>Eukaryota</taxon>
        <taxon>Metazoa</taxon>
        <taxon>Echinodermata</taxon>
        <taxon>Eleutherozoa</taxon>
        <taxon>Echinozoa</taxon>
        <taxon>Holothuroidea</taxon>
        <taxon>Aspidochirotacea</taxon>
        <taxon>Aspidochirotida</taxon>
        <taxon>Holothuriidae</taxon>
        <taxon>Holothuria</taxon>
    </lineage>
</organism>
<gene>
    <name evidence="3" type="ORF">HOLleu_08138</name>
</gene>
<feature type="domain" description="Distal membrane-arm assembly complex protein 1-like" evidence="2">
    <location>
        <begin position="28"/>
        <end position="67"/>
    </location>
</feature>
<evidence type="ECO:0000256" key="1">
    <source>
        <dbReference type="SAM" id="Phobius"/>
    </source>
</evidence>
<dbReference type="AlphaFoldDB" id="A0A9Q1CI74"/>
<keyword evidence="1" id="KW-0812">Transmembrane</keyword>
<keyword evidence="4" id="KW-1185">Reference proteome</keyword>
<dbReference type="OrthoDB" id="10059044at2759"/>
<accession>A0A9Q1CI74</accession>
<keyword evidence="1" id="KW-1133">Transmembrane helix</keyword>
<reference evidence="3" key="1">
    <citation type="submission" date="2021-10" db="EMBL/GenBank/DDBJ databases">
        <title>Tropical sea cucumber genome reveals ecological adaptation and Cuvierian tubules defense mechanism.</title>
        <authorList>
            <person name="Chen T."/>
        </authorList>
    </citation>
    <scope>NUCLEOTIDE SEQUENCE</scope>
    <source>
        <strain evidence="3">Nanhai2018</strain>
        <tissue evidence="3">Muscle</tissue>
    </source>
</reference>
<evidence type="ECO:0000313" key="4">
    <source>
        <dbReference type="Proteomes" id="UP001152320"/>
    </source>
</evidence>
<feature type="transmembrane region" description="Helical" evidence="1">
    <location>
        <begin position="34"/>
        <end position="50"/>
    </location>
</feature>
<keyword evidence="1" id="KW-0472">Membrane</keyword>
<evidence type="ECO:0000313" key="3">
    <source>
        <dbReference type="EMBL" id="KAJ8045188.1"/>
    </source>
</evidence>
<dbReference type="InterPro" id="IPR028036">
    <property type="entry name" value="DMAC1-like_dom"/>
</dbReference>
<feature type="transmembrane region" description="Helical" evidence="1">
    <location>
        <begin position="62"/>
        <end position="84"/>
    </location>
</feature>
<comment type="caution">
    <text evidence="3">The sequence shown here is derived from an EMBL/GenBank/DDBJ whole genome shotgun (WGS) entry which is preliminary data.</text>
</comment>
<evidence type="ECO:0000259" key="2">
    <source>
        <dbReference type="Pfam" id="PF15055"/>
    </source>
</evidence>
<protein>
    <recommendedName>
        <fullName evidence="2">Distal membrane-arm assembly complex protein 1-like domain-containing protein</fullName>
    </recommendedName>
</protein>